<sequence length="230" mass="24381">MASIKSSGLLVLTPIIRHSGRMIMGPPAGRSFDDVDIRIQPLFNSLISPTSEVVVRSPHKCHPTAKAAALPKKACHTIWAPIKNQANKALLEDLGLFPNPLGIPSPPPTNKARQLSCGQKKAAELNGDDDYGPKPDTGMHSIPACLSIIQVQLTSNGPESENSATSDASIQDQNTSGKCAEPRNHANGDSSPTVDDISNSNNDGDNGEDVIDQEEAQIKAQHAKEDEALA</sequence>
<comment type="caution">
    <text evidence="2">The sequence shown here is derived from an EMBL/GenBank/DDBJ whole genome shotgun (WGS) entry which is preliminary data.</text>
</comment>
<keyword evidence="3" id="KW-1185">Reference proteome</keyword>
<reference evidence="2" key="1">
    <citation type="journal article" date="2020" name="Nat. Commun.">
        <title>Large-scale genome sequencing of mycorrhizal fungi provides insights into the early evolution of symbiotic traits.</title>
        <authorList>
            <person name="Miyauchi S."/>
            <person name="Kiss E."/>
            <person name="Kuo A."/>
            <person name="Drula E."/>
            <person name="Kohler A."/>
            <person name="Sanchez-Garcia M."/>
            <person name="Morin E."/>
            <person name="Andreopoulos B."/>
            <person name="Barry K.W."/>
            <person name="Bonito G."/>
            <person name="Buee M."/>
            <person name="Carver A."/>
            <person name="Chen C."/>
            <person name="Cichocki N."/>
            <person name="Clum A."/>
            <person name="Culley D."/>
            <person name="Crous P.W."/>
            <person name="Fauchery L."/>
            <person name="Girlanda M."/>
            <person name="Hayes R.D."/>
            <person name="Keri Z."/>
            <person name="LaButti K."/>
            <person name="Lipzen A."/>
            <person name="Lombard V."/>
            <person name="Magnuson J."/>
            <person name="Maillard F."/>
            <person name="Murat C."/>
            <person name="Nolan M."/>
            <person name="Ohm R.A."/>
            <person name="Pangilinan J."/>
            <person name="Pereira M.F."/>
            <person name="Perotto S."/>
            <person name="Peter M."/>
            <person name="Pfister S."/>
            <person name="Riley R."/>
            <person name="Sitrit Y."/>
            <person name="Stielow J.B."/>
            <person name="Szollosi G."/>
            <person name="Zifcakova L."/>
            <person name="Stursova M."/>
            <person name="Spatafora J.W."/>
            <person name="Tedersoo L."/>
            <person name="Vaario L.M."/>
            <person name="Yamada A."/>
            <person name="Yan M."/>
            <person name="Wang P."/>
            <person name="Xu J."/>
            <person name="Bruns T."/>
            <person name="Baldrian P."/>
            <person name="Vilgalys R."/>
            <person name="Dunand C."/>
            <person name="Henrissat B."/>
            <person name="Grigoriev I.V."/>
            <person name="Hibbett D."/>
            <person name="Nagy L.G."/>
            <person name="Martin F.M."/>
        </authorList>
    </citation>
    <scope>NUCLEOTIDE SEQUENCE</scope>
    <source>
        <strain evidence="2">UP504</strain>
    </source>
</reference>
<proteinExistence type="predicted"/>
<evidence type="ECO:0000313" key="2">
    <source>
        <dbReference type="EMBL" id="KAF9503181.1"/>
    </source>
</evidence>
<feature type="region of interest" description="Disordered" evidence="1">
    <location>
        <begin position="101"/>
        <end position="139"/>
    </location>
</feature>
<evidence type="ECO:0000313" key="3">
    <source>
        <dbReference type="Proteomes" id="UP000886523"/>
    </source>
</evidence>
<dbReference type="Proteomes" id="UP000886523">
    <property type="component" value="Unassembled WGS sequence"/>
</dbReference>
<evidence type="ECO:0000256" key="1">
    <source>
        <dbReference type="SAM" id="MobiDB-lite"/>
    </source>
</evidence>
<protein>
    <submittedName>
        <fullName evidence="2">Uncharacterized protein</fullName>
    </submittedName>
</protein>
<dbReference type="EMBL" id="MU129422">
    <property type="protein sequence ID" value="KAF9503181.1"/>
    <property type="molecule type" value="Genomic_DNA"/>
</dbReference>
<gene>
    <name evidence="2" type="ORF">BS47DRAFT_1369730</name>
</gene>
<dbReference type="AlphaFoldDB" id="A0A9P6DER6"/>
<name>A0A9P6DER6_9AGAM</name>
<organism evidence="2 3">
    <name type="scientific">Hydnum rufescens UP504</name>
    <dbReference type="NCBI Taxonomy" id="1448309"/>
    <lineage>
        <taxon>Eukaryota</taxon>
        <taxon>Fungi</taxon>
        <taxon>Dikarya</taxon>
        <taxon>Basidiomycota</taxon>
        <taxon>Agaricomycotina</taxon>
        <taxon>Agaricomycetes</taxon>
        <taxon>Cantharellales</taxon>
        <taxon>Hydnaceae</taxon>
        <taxon>Hydnum</taxon>
    </lineage>
</organism>
<feature type="compositionally biased region" description="Low complexity" evidence="1">
    <location>
        <begin position="195"/>
        <end position="204"/>
    </location>
</feature>
<feature type="compositionally biased region" description="Polar residues" evidence="1">
    <location>
        <begin position="155"/>
        <end position="177"/>
    </location>
</feature>
<feature type="region of interest" description="Disordered" evidence="1">
    <location>
        <begin position="155"/>
        <end position="213"/>
    </location>
</feature>
<accession>A0A9P6DER6</accession>